<keyword evidence="3" id="KW-1185">Reference proteome</keyword>
<dbReference type="InterPro" id="IPR014922">
    <property type="entry name" value="YdhG-like"/>
</dbReference>
<evidence type="ECO:0000259" key="1">
    <source>
        <dbReference type="Pfam" id="PF08818"/>
    </source>
</evidence>
<accession>A0ABW4BW17</accession>
<proteinExistence type="predicted"/>
<dbReference type="EMBL" id="JBHTOI010000036">
    <property type="protein sequence ID" value="MFD1418199.1"/>
    <property type="molecule type" value="Genomic_DNA"/>
</dbReference>
<evidence type="ECO:0000313" key="2">
    <source>
        <dbReference type="EMBL" id="MFD1418199.1"/>
    </source>
</evidence>
<dbReference type="Proteomes" id="UP001597251">
    <property type="component" value="Unassembled WGS sequence"/>
</dbReference>
<organism evidence="2 3">
    <name type="scientific">Companilactobacillus keshanensis</name>
    <dbReference type="NCBI Taxonomy" id="2486003"/>
    <lineage>
        <taxon>Bacteria</taxon>
        <taxon>Bacillati</taxon>
        <taxon>Bacillota</taxon>
        <taxon>Bacilli</taxon>
        <taxon>Lactobacillales</taxon>
        <taxon>Lactobacillaceae</taxon>
        <taxon>Companilactobacillus</taxon>
    </lineage>
</organism>
<gene>
    <name evidence="2" type="ORF">ACFQ42_05570</name>
</gene>
<evidence type="ECO:0000313" key="3">
    <source>
        <dbReference type="Proteomes" id="UP001597251"/>
    </source>
</evidence>
<comment type="caution">
    <text evidence="2">The sequence shown here is derived from an EMBL/GenBank/DDBJ whole genome shotgun (WGS) entry which is preliminary data.</text>
</comment>
<dbReference type="Pfam" id="PF08818">
    <property type="entry name" value="DUF1801"/>
    <property type="match status" value="1"/>
</dbReference>
<reference evidence="3" key="1">
    <citation type="journal article" date="2019" name="Int. J. Syst. Evol. Microbiol.">
        <title>The Global Catalogue of Microorganisms (GCM) 10K type strain sequencing project: providing services to taxonomists for standard genome sequencing and annotation.</title>
        <authorList>
            <consortium name="The Broad Institute Genomics Platform"/>
            <consortium name="The Broad Institute Genome Sequencing Center for Infectious Disease"/>
            <person name="Wu L."/>
            <person name="Ma J."/>
        </authorList>
    </citation>
    <scope>NUCLEOTIDE SEQUENCE [LARGE SCALE GENOMIC DNA]</scope>
    <source>
        <strain evidence="3">CCM 8936</strain>
    </source>
</reference>
<dbReference type="Gene3D" id="3.90.1150.200">
    <property type="match status" value="1"/>
</dbReference>
<dbReference type="SUPFAM" id="SSF159888">
    <property type="entry name" value="YdhG-like"/>
    <property type="match status" value="1"/>
</dbReference>
<protein>
    <submittedName>
        <fullName evidence="2">Iron chaperone</fullName>
    </submittedName>
</protein>
<name>A0ABW4BW17_9LACO</name>
<feature type="domain" description="YdhG-like" evidence="1">
    <location>
        <begin position="15"/>
        <end position="105"/>
    </location>
</feature>
<sequence length="113" mass="13321">MTVIENYINNADTSHQEKLNQIYLLIKSVVPEAEEKISYAMPTFYLKKNLVHFADFKHHLGFYPTPSAIVEFEKELKPYKTSKGAIQFTYEKPLPEELIKKIVQFRKEEIELK</sequence>
<dbReference type="RefSeq" id="WP_125677763.1">
    <property type="nucleotide sequence ID" value="NZ_JBHTOI010000036.1"/>
</dbReference>